<reference evidence="1" key="1">
    <citation type="journal article" date="2016" name="Mol. Biol. Evol.">
        <title>Comparative Genomics of Early-Diverging Mushroom-Forming Fungi Provides Insights into the Origins of Lignocellulose Decay Capabilities.</title>
        <authorList>
            <person name="Nagy L.G."/>
            <person name="Riley R."/>
            <person name="Tritt A."/>
            <person name="Adam C."/>
            <person name="Daum C."/>
            <person name="Floudas D."/>
            <person name="Sun H."/>
            <person name="Yadav J.S."/>
            <person name="Pangilinan J."/>
            <person name="Larsson K.H."/>
            <person name="Matsuura K."/>
            <person name="Barry K."/>
            <person name="Labutti K."/>
            <person name="Kuo R."/>
            <person name="Ohm R.A."/>
            <person name="Bhattacharya S.S."/>
            <person name="Shirouzu T."/>
            <person name="Yoshinaga Y."/>
            <person name="Martin F.M."/>
            <person name="Grigoriev I.V."/>
            <person name="Hibbett D.S."/>
        </authorList>
    </citation>
    <scope>NUCLEOTIDE SEQUENCE [LARGE SCALE GENOMIC DNA]</scope>
    <source>
        <strain evidence="1">CBS 109695</strain>
    </source>
</reference>
<accession>A0A167VIK6</accession>
<evidence type="ECO:0000313" key="1">
    <source>
        <dbReference type="EMBL" id="KZP05053.1"/>
    </source>
</evidence>
<gene>
    <name evidence="1" type="ORF">FIBSPDRAFT_366233</name>
</gene>
<sequence>MDIVHESTERQTSDFLCSRLVNARSRQRKRSSYICSGERHPSISHRHCEIARPLNQTDTRVPSPCHPPALNQRTRQYEPPLNNVPPHHGIPQCPGHSPAFPRRPRYFHPRQPIHLPRRPAGHPPHPKSCRHRVVCPLENHLPHHIVLPCPGYPLTIPSRPRRGVPRHPFHPHRPHYFSRRPAGYRSHPKCRRHRVASPILSLFSQPHETRVSHYHSGRTHIVHSFRHAYPIRYRRVAAGYGLRRQYRCRCHIR</sequence>
<dbReference type="EMBL" id="KV417866">
    <property type="protein sequence ID" value="KZP05053.1"/>
    <property type="molecule type" value="Genomic_DNA"/>
</dbReference>
<dbReference type="AlphaFoldDB" id="A0A167VIK6"/>
<protein>
    <submittedName>
        <fullName evidence="1">Uncharacterized protein</fullName>
    </submittedName>
</protein>
<organism evidence="1">
    <name type="scientific">Athelia psychrophila</name>
    <dbReference type="NCBI Taxonomy" id="1759441"/>
    <lineage>
        <taxon>Eukaryota</taxon>
        <taxon>Fungi</taxon>
        <taxon>Dikarya</taxon>
        <taxon>Basidiomycota</taxon>
        <taxon>Agaricomycotina</taxon>
        <taxon>Agaricomycetes</taxon>
        <taxon>Agaricomycetidae</taxon>
        <taxon>Atheliales</taxon>
        <taxon>Atheliaceae</taxon>
        <taxon>Athelia</taxon>
    </lineage>
</organism>
<proteinExistence type="predicted"/>
<name>A0A167VIK6_9AGAM</name>